<dbReference type="OrthoDB" id="5624224at2"/>
<protein>
    <submittedName>
        <fullName evidence="1">PIN domain-containing protein</fullName>
    </submittedName>
</protein>
<dbReference type="AlphaFoldDB" id="A0A2T1DDK6"/>
<accession>A0A2T1DDK6</accession>
<dbReference type="SUPFAM" id="SSF88723">
    <property type="entry name" value="PIN domain-like"/>
    <property type="match status" value="1"/>
</dbReference>
<reference evidence="1 2" key="1">
    <citation type="submission" date="2018-02" db="EMBL/GenBank/DDBJ databases">
        <authorList>
            <person name="Cohen D.B."/>
            <person name="Kent A.D."/>
        </authorList>
    </citation>
    <scope>NUCLEOTIDE SEQUENCE [LARGE SCALE GENOMIC DNA]</scope>
    <source>
        <strain evidence="1 2">ULC007</strain>
    </source>
</reference>
<dbReference type="Gene3D" id="3.40.50.1010">
    <property type="entry name" value="5'-nuclease"/>
    <property type="match status" value="1"/>
</dbReference>
<dbReference type="Proteomes" id="UP000238634">
    <property type="component" value="Unassembled WGS sequence"/>
</dbReference>
<reference evidence="1 2" key="2">
    <citation type="submission" date="2018-03" db="EMBL/GenBank/DDBJ databases">
        <title>The ancient ancestry and fast evolution of plastids.</title>
        <authorList>
            <person name="Moore K.R."/>
            <person name="Magnabosco C."/>
            <person name="Momper L."/>
            <person name="Gold D.A."/>
            <person name="Bosak T."/>
            <person name="Fournier G.P."/>
        </authorList>
    </citation>
    <scope>NUCLEOTIDE SEQUENCE [LARGE SCALE GENOMIC DNA]</scope>
    <source>
        <strain evidence="1 2">ULC007</strain>
    </source>
</reference>
<dbReference type="InterPro" id="IPR029060">
    <property type="entry name" value="PIN-like_dom_sf"/>
</dbReference>
<dbReference type="STRING" id="1920490.GCA_001895925_00392"/>
<dbReference type="EMBL" id="PVWG01000016">
    <property type="protein sequence ID" value="PSB18602.1"/>
    <property type="molecule type" value="Genomic_DNA"/>
</dbReference>
<keyword evidence="2" id="KW-1185">Reference proteome</keyword>
<organism evidence="1 2">
    <name type="scientific">Phormidesmis priestleyi ULC007</name>
    <dbReference type="NCBI Taxonomy" id="1920490"/>
    <lineage>
        <taxon>Bacteria</taxon>
        <taxon>Bacillati</taxon>
        <taxon>Cyanobacteriota</taxon>
        <taxon>Cyanophyceae</taxon>
        <taxon>Leptolyngbyales</taxon>
        <taxon>Leptolyngbyaceae</taxon>
        <taxon>Phormidesmis</taxon>
    </lineage>
</organism>
<evidence type="ECO:0000313" key="1">
    <source>
        <dbReference type="EMBL" id="PSB18602.1"/>
    </source>
</evidence>
<sequence>MPRIYLDVCCFNRLFDDQSQARIRIETEAVLGILERCEVGEWELIGSEMIETEVSQIADQERRQRIESALEMARSRIIVDDRIENRGNELQSLGFQGFDAIHVACAEMAQADVFLSTDDRLLRRAVRYRERLTVTVNNPAIWFIAMVQAGGAEDDPNGT</sequence>
<gene>
    <name evidence="1" type="ORF">C7B65_15020</name>
</gene>
<comment type="caution">
    <text evidence="1">The sequence shown here is derived from an EMBL/GenBank/DDBJ whole genome shotgun (WGS) entry which is preliminary data.</text>
</comment>
<evidence type="ECO:0000313" key="2">
    <source>
        <dbReference type="Proteomes" id="UP000238634"/>
    </source>
</evidence>
<dbReference type="RefSeq" id="WP_073072508.1">
    <property type="nucleotide sequence ID" value="NZ_MPPI01000016.1"/>
</dbReference>
<name>A0A2T1DDK6_9CYAN</name>
<proteinExistence type="predicted"/>